<dbReference type="Proteomes" id="UP000217277">
    <property type="component" value="Chromosome II"/>
</dbReference>
<reference evidence="1" key="1">
    <citation type="submission" date="2015-03" db="EMBL/GenBank/DDBJ databases">
        <authorList>
            <person name="Xie B.-B."/>
            <person name="Rong J.-C."/>
            <person name="Qin Q.-L."/>
            <person name="Zhang Y.-Z."/>
        </authorList>
    </citation>
    <scope>NUCLEOTIDE SEQUENCE</scope>
    <source>
        <strain evidence="1">DSM 14585</strain>
    </source>
</reference>
<sequence length="38" mass="4587">MRLEHKVKPVNSKIILALIRHCFYGDRPSYIKRNSFKQ</sequence>
<evidence type="ECO:0000313" key="2">
    <source>
        <dbReference type="Proteomes" id="UP000217277"/>
    </source>
</evidence>
<organism evidence="1 2">
    <name type="scientific">Pseudoalteromonas agarivorans DSM 14585</name>
    <dbReference type="NCBI Taxonomy" id="1312369"/>
    <lineage>
        <taxon>Bacteria</taxon>
        <taxon>Pseudomonadati</taxon>
        <taxon>Pseudomonadota</taxon>
        <taxon>Gammaproteobacteria</taxon>
        <taxon>Alteromonadales</taxon>
        <taxon>Pseudoalteromonadaceae</taxon>
        <taxon>Pseudoalteromonas</taxon>
    </lineage>
</organism>
<gene>
    <name evidence="1" type="ORF">PAGA_b0791</name>
</gene>
<name>A0ACA8E2Z1_9GAMM</name>
<proteinExistence type="predicted"/>
<protein>
    <submittedName>
        <fullName evidence="1">Uncharacterized protein</fullName>
    </submittedName>
</protein>
<accession>A0ACA8E2Z1</accession>
<dbReference type="EMBL" id="CP011012">
    <property type="protein sequence ID" value="ATC84642.1"/>
    <property type="molecule type" value="Genomic_DNA"/>
</dbReference>
<keyword evidence="2" id="KW-1185">Reference proteome</keyword>
<evidence type="ECO:0000313" key="1">
    <source>
        <dbReference type="EMBL" id="ATC84642.1"/>
    </source>
</evidence>